<keyword evidence="1 5" id="KW-0489">Methyltransferase</keyword>
<sequence length="157" mass="18093">MKFQFINIGKPHDEAFKKAVDDFTKRVNNYYNVEWLIIPPVKNAAVLPEAELKKQEAKLILSKIKSDDFLMLLDETGKQLTSVELSNFIEQKINAGVRTIVFLIGGAFGVSDEIKQRANFIWSLSKLVFPHMLVRLILTEQVYRACTILRNEKYHHA</sequence>
<keyword evidence="5" id="KW-0698">rRNA processing</keyword>
<evidence type="ECO:0000256" key="2">
    <source>
        <dbReference type="ARBA" id="ARBA00022679"/>
    </source>
</evidence>
<keyword evidence="2 5" id="KW-0808">Transferase</keyword>
<evidence type="ECO:0000256" key="3">
    <source>
        <dbReference type="ARBA" id="ARBA00022691"/>
    </source>
</evidence>
<dbReference type="PANTHER" id="PTHR33603:SF1">
    <property type="entry name" value="RIBOSOMAL RNA LARGE SUBUNIT METHYLTRANSFERASE H"/>
    <property type="match status" value="1"/>
</dbReference>
<dbReference type="EC" id="2.1.1.177" evidence="5"/>
<feature type="binding site" evidence="5">
    <location>
        <position position="73"/>
    </location>
    <ligand>
        <name>S-adenosyl-L-methionine</name>
        <dbReference type="ChEBI" id="CHEBI:59789"/>
    </ligand>
</feature>
<dbReference type="SUPFAM" id="SSF75217">
    <property type="entry name" value="alpha/beta knot"/>
    <property type="match status" value="1"/>
</dbReference>
<evidence type="ECO:0000313" key="6">
    <source>
        <dbReference type="EMBL" id="SFP62269.1"/>
    </source>
</evidence>
<feature type="binding site" evidence="5">
    <location>
        <begin position="124"/>
        <end position="129"/>
    </location>
    <ligand>
        <name>S-adenosyl-L-methionine</name>
        <dbReference type="ChEBI" id="CHEBI:59789"/>
    </ligand>
</feature>
<dbReference type="InterPro" id="IPR029026">
    <property type="entry name" value="tRNA_m1G_MTases_N"/>
</dbReference>
<keyword evidence="7" id="KW-1185">Reference proteome</keyword>
<comment type="function">
    <text evidence="5">Specifically methylates the pseudouridine at position 1915 (m3Psi1915) in 23S rRNA.</text>
</comment>
<gene>
    <name evidence="5" type="primary">rlmH</name>
    <name evidence="6" type="ORF">SAMN05444277_101429</name>
</gene>
<comment type="subunit">
    <text evidence="5">Homodimer.</text>
</comment>
<accession>A0A1I5RUM7</accession>
<dbReference type="GO" id="GO:0005737">
    <property type="term" value="C:cytoplasm"/>
    <property type="evidence" value="ECO:0007669"/>
    <property type="project" value="UniProtKB-SubCell"/>
</dbReference>
<dbReference type="AlphaFoldDB" id="A0A1I5RUM7"/>
<keyword evidence="5" id="KW-0963">Cytoplasm</keyword>
<dbReference type="InterPro" id="IPR029028">
    <property type="entry name" value="Alpha/beta_knot_MTases"/>
</dbReference>
<dbReference type="PIRSF" id="PIRSF004505">
    <property type="entry name" value="MT_bac"/>
    <property type="match status" value="1"/>
</dbReference>
<evidence type="ECO:0000256" key="5">
    <source>
        <dbReference type="HAMAP-Rule" id="MF_00658"/>
    </source>
</evidence>
<feature type="binding site" evidence="5">
    <location>
        <position position="105"/>
    </location>
    <ligand>
        <name>S-adenosyl-L-methionine</name>
        <dbReference type="ChEBI" id="CHEBI:59789"/>
    </ligand>
</feature>
<name>A0A1I5RUM7_9BACT</name>
<dbReference type="EMBL" id="FOXQ01000001">
    <property type="protein sequence ID" value="SFP62269.1"/>
    <property type="molecule type" value="Genomic_DNA"/>
</dbReference>
<reference evidence="6 7" key="1">
    <citation type="submission" date="2016-10" db="EMBL/GenBank/DDBJ databases">
        <authorList>
            <person name="de Groot N.N."/>
        </authorList>
    </citation>
    <scope>NUCLEOTIDE SEQUENCE [LARGE SCALE GENOMIC DNA]</scope>
    <source>
        <strain evidence="6 7">DSM 28286</strain>
    </source>
</reference>
<dbReference type="HAMAP" id="MF_00658">
    <property type="entry name" value="23SrRNA_methyltr_H"/>
    <property type="match status" value="1"/>
</dbReference>
<dbReference type="GO" id="GO:0070038">
    <property type="term" value="F:rRNA (pseudouridine-N3-)-methyltransferase activity"/>
    <property type="evidence" value="ECO:0007669"/>
    <property type="project" value="UniProtKB-UniRule"/>
</dbReference>
<dbReference type="Gene3D" id="3.40.1280.10">
    <property type="match status" value="1"/>
</dbReference>
<dbReference type="STRING" id="1465490.SAMN05444277_101429"/>
<comment type="subcellular location">
    <subcellularLocation>
        <location evidence="5">Cytoplasm</location>
    </subcellularLocation>
</comment>
<protein>
    <recommendedName>
        <fullName evidence="5">Ribosomal RNA large subunit methyltransferase H</fullName>
        <ecNumber evidence="5">2.1.1.177</ecNumber>
    </recommendedName>
    <alternativeName>
        <fullName evidence="5">23S rRNA (pseudouridine1915-N3)-methyltransferase</fullName>
    </alternativeName>
    <alternativeName>
        <fullName evidence="5">23S rRNA m3Psi1915 methyltransferase</fullName>
    </alternativeName>
    <alternativeName>
        <fullName evidence="5">rRNA (pseudouridine-N3-)-methyltransferase RlmH</fullName>
    </alternativeName>
</protein>
<dbReference type="InterPro" id="IPR003742">
    <property type="entry name" value="RlmH-like"/>
</dbReference>
<dbReference type="Pfam" id="PF02590">
    <property type="entry name" value="SPOUT_MTase"/>
    <property type="match status" value="1"/>
</dbReference>
<proteinExistence type="inferred from homology"/>
<evidence type="ECO:0000313" key="7">
    <source>
        <dbReference type="Proteomes" id="UP000199031"/>
    </source>
</evidence>
<dbReference type="PANTHER" id="PTHR33603">
    <property type="entry name" value="METHYLTRANSFERASE"/>
    <property type="match status" value="1"/>
</dbReference>
<keyword evidence="3 5" id="KW-0949">S-adenosyl-L-methionine</keyword>
<dbReference type="RefSeq" id="WP_090654021.1">
    <property type="nucleotide sequence ID" value="NZ_FOXQ01000001.1"/>
</dbReference>
<comment type="catalytic activity">
    <reaction evidence="5">
        <text>pseudouridine(1915) in 23S rRNA + S-adenosyl-L-methionine = N(3)-methylpseudouridine(1915) in 23S rRNA + S-adenosyl-L-homocysteine + H(+)</text>
        <dbReference type="Rhea" id="RHEA:42752"/>
        <dbReference type="Rhea" id="RHEA-COMP:10221"/>
        <dbReference type="Rhea" id="RHEA-COMP:10222"/>
        <dbReference type="ChEBI" id="CHEBI:15378"/>
        <dbReference type="ChEBI" id="CHEBI:57856"/>
        <dbReference type="ChEBI" id="CHEBI:59789"/>
        <dbReference type="ChEBI" id="CHEBI:65314"/>
        <dbReference type="ChEBI" id="CHEBI:74486"/>
        <dbReference type="EC" id="2.1.1.177"/>
    </reaction>
</comment>
<dbReference type="CDD" id="cd18081">
    <property type="entry name" value="RlmH-like"/>
    <property type="match status" value="1"/>
</dbReference>
<dbReference type="OrthoDB" id="9806643at2"/>
<evidence type="ECO:0000256" key="4">
    <source>
        <dbReference type="ARBA" id="ARBA00038303"/>
    </source>
</evidence>
<comment type="similarity">
    <text evidence="4 5">Belongs to the RNA methyltransferase RlmH family.</text>
</comment>
<organism evidence="6 7">
    <name type="scientific">Parafilimonas terrae</name>
    <dbReference type="NCBI Taxonomy" id="1465490"/>
    <lineage>
        <taxon>Bacteria</taxon>
        <taxon>Pseudomonadati</taxon>
        <taxon>Bacteroidota</taxon>
        <taxon>Chitinophagia</taxon>
        <taxon>Chitinophagales</taxon>
        <taxon>Chitinophagaceae</taxon>
        <taxon>Parafilimonas</taxon>
    </lineage>
</organism>
<dbReference type="Proteomes" id="UP000199031">
    <property type="component" value="Unassembled WGS sequence"/>
</dbReference>
<evidence type="ECO:0000256" key="1">
    <source>
        <dbReference type="ARBA" id="ARBA00022603"/>
    </source>
</evidence>